<dbReference type="EMBL" id="JADQDC010000020">
    <property type="protein sequence ID" value="MBF9153081.1"/>
    <property type="molecule type" value="Genomic_DNA"/>
</dbReference>
<evidence type="ECO:0000259" key="6">
    <source>
        <dbReference type="Pfam" id="PF04138"/>
    </source>
</evidence>
<evidence type="ECO:0000313" key="8">
    <source>
        <dbReference type="Proteomes" id="UP000600799"/>
    </source>
</evidence>
<evidence type="ECO:0000256" key="2">
    <source>
        <dbReference type="ARBA" id="ARBA00022692"/>
    </source>
</evidence>
<keyword evidence="4 5" id="KW-0472">Membrane</keyword>
<dbReference type="RefSeq" id="WP_196277346.1">
    <property type="nucleotide sequence ID" value="NZ_JADQDC010000020.1"/>
</dbReference>
<evidence type="ECO:0000256" key="5">
    <source>
        <dbReference type="SAM" id="Phobius"/>
    </source>
</evidence>
<comment type="subcellular location">
    <subcellularLocation>
        <location evidence="1">Membrane</location>
        <topology evidence="1">Multi-pass membrane protein</topology>
    </subcellularLocation>
</comment>
<gene>
    <name evidence="7" type="ORF">I2488_18925</name>
</gene>
<evidence type="ECO:0000256" key="1">
    <source>
        <dbReference type="ARBA" id="ARBA00004141"/>
    </source>
</evidence>
<dbReference type="Pfam" id="PF04138">
    <property type="entry name" value="GtrA_DPMS_TM"/>
    <property type="match status" value="1"/>
</dbReference>
<evidence type="ECO:0000256" key="4">
    <source>
        <dbReference type="ARBA" id="ARBA00023136"/>
    </source>
</evidence>
<dbReference type="Proteomes" id="UP000600799">
    <property type="component" value="Unassembled WGS sequence"/>
</dbReference>
<feature type="domain" description="GtrA/DPMS transmembrane" evidence="6">
    <location>
        <begin position="19"/>
        <end position="136"/>
    </location>
</feature>
<evidence type="ECO:0000313" key="7">
    <source>
        <dbReference type="EMBL" id="MBF9153081.1"/>
    </source>
</evidence>
<keyword evidence="2 5" id="KW-0812">Transmembrane</keyword>
<sequence>MTLIDRVLESLRRGERPVRYLLAGAANTAFGLSFFPALLWIWPWFARNYMAALVLSQLVCVVFAFSTYKIGVFRTRKNILREFAYFSSYSYIVFGANLIALPLLVQGLGLHPIPAQFGFAMVTMIGSYFWHQAVTFRSDTGT</sequence>
<keyword evidence="3 5" id="KW-1133">Transmembrane helix</keyword>
<organism evidence="7 8">
    <name type="scientific">Novosphingobium jiangmenense</name>
    <dbReference type="NCBI Taxonomy" id="2791981"/>
    <lineage>
        <taxon>Bacteria</taxon>
        <taxon>Pseudomonadati</taxon>
        <taxon>Pseudomonadota</taxon>
        <taxon>Alphaproteobacteria</taxon>
        <taxon>Sphingomonadales</taxon>
        <taxon>Sphingomonadaceae</taxon>
        <taxon>Novosphingobium</taxon>
    </lineage>
</organism>
<dbReference type="InterPro" id="IPR007267">
    <property type="entry name" value="GtrA_DPMS_TM"/>
</dbReference>
<keyword evidence="8" id="KW-1185">Reference proteome</keyword>
<name>A0ABS0HM36_9SPHN</name>
<feature type="transmembrane region" description="Helical" evidence="5">
    <location>
        <begin position="83"/>
        <end position="105"/>
    </location>
</feature>
<protein>
    <submittedName>
        <fullName evidence="7">GtrA family protein</fullName>
    </submittedName>
</protein>
<feature type="transmembrane region" description="Helical" evidence="5">
    <location>
        <begin position="20"/>
        <end position="43"/>
    </location>
</feature>
<reference evidence="7 8" key="1">
    <citation type="submission" date="2020-11" db="EMBL/GenBank/DDBJ databases">
        <title>The genome sequence of Novosphingobium sp. 1Y9A.</title>
        <authorList>
            <person name="Liu Y."/>
        </authorList>
    </citation>
    <scope>NUCLEOTIDE SEQUENCE [LARGE SCALE GENOMIC DNA]</scope>
    <source>
        <strain evidence="7 8">1Y9A</strain>
    </source>
</reference>
<comment type="caution">
    <text evidence="7">The sequence shown here is derived from an EMBL/GenBank/DDBJ whole genome shotgun (WGS) entry which is preliminary data.</text>
</comment>
<feature type="transmembrane region" description="Helical" evidence="5">
    <location>
        <begin position="111"/>
        <end position="130"/>
    </location>
</feature>
<feature type="transmembrane region" description="Helical" evidence="5">
    <location>
        <begin position="49"/>
        <end position="71"/>
    </location>
</feature>
<accession>A0ABS0HM36</accession>
<evidence type="ECO:0000256" key="3">
    <source>
        <dbReference type="ARBA" id="ARBA00022989"/>
    </source>
</evidence>
<proteinExistence type="predicted"/>